<gene>
    <name evidence="1" type="ORF">JX265_010072</name>
</gene>
<dbReference type="AlphaFoldDB" id="A0A9P9WF26"/>
<reference evidence="1" key="1">
    <citation type="submission" date="2021-03" db="EMBL/GenBank/DDBJ databases">
        <title>Revisited historic fungal species revealed as producer of novel bioactive compounds through whole genome sequencing and comparative genomics.</title>
        <authorList>
            <person name="Vignolle G.A."/>
            <person name="Hochenegger N."/>
            <person name="Mach R.L."/>
            <person name="Mach-Aigner A.R."/>
            <person name="Javad Rahimi M."/>
            <person name="Salim K.A."/>
            <person name="Chan C.M."/>
            <person name="Lim L.B.L."/>
            <person name="Cai F."/>
            <person name="Druzhinina I.S."/>
            <person name="U'Ren J.M."/>
            <person name="Derntl C."/>
        </authorList>
    </citation>
    <scope>NUCLEOTIDE SEQUENCE</scope>
    <source>
        <strain evidence="1">TUCIM 5799</strain>
    </source>
</reference>
<sequence>MYPRERIMQDLKARADQYPVVVPWRGSFWRVTLSGYRYTGEVLIKASAKYSKSAEGKENKTVGRFLRHYKRDSALDLEDIDLQELMEHYMDLFDHIFFFGILTRVGPRGQIVMLKVLHKSHPKHVGQFYQNSGGGVIELNTMQREAISKKRYSEKMHTFDELLSTLVHELLHAYLEIFSHPNCVPESHGWEFVKHLKTMMKRMSSWIPDSDEFRQEAIKPHVSSD</sequence>
<keyword evidence="2" id="KW-1185">Reference proteome</keyword>
<evidence type="ECO:0008006" key="3">
    <source>
        <dbReference type="Google" id="ProtNLM"/>
    </source>
</evidence>
<evidence type="ECO:0000313" key="2">
    <source>
        <dbReference type="Proteomes" id="UP000829685"/>
    </source>
</evidence>
<protein>
    <recommendedName>
        <fullName evidence="3">SprT-like domain-containing protein</fullName>
    </recommendedName>
</protein>
<dbReference type="EMBL" id="JAFIMR010000032">
    <property type="protein sequence ID" value="KAI1860148.1"/>
    <property type="molecule type" value="Genomic_DNA"/>
</dbReference>
<proteinExistence type="predicted"/>
<name>A0A9P9WF26_9PEZI</name>
<evidence type="ECO:0000313" key="1">
    <source>
        <dbReference type="EMBL" id="KAI1860148.1"/>
    </source>
</evidence>
<comment type="caution">
    <text evidence="1">The sequence shown here is derived from an EMBL/GenBank/DDBJ whole genome shotgun (WGS) entry which is preliminary data.</text>
</comment>
<dbReference type="Proteomes" id="UP000829685">
    <property type="component" value="Unassembled WGS sequence"/>
</dbReference>
<organism evidence="1 2">
    <name type="scientific">Neoarthrinium moseri</name>
    <dbReference type="NCBI Taxonomy" id="1658444"/>
    <lineage>
        <taxon>Eukaryota</taxon>
        <taxon>Fungi</taxon>
        <taxon>Dikarya</taxon>
        <taxon>Ascomycota</taxon>
        <taxon>Pezizomycotina</taxon>
        <taxon>Sordariomycetes</taxon>
        <taxon>Xylariomycetidae</taxon>
        <taxon>Amphisphaeriales</taxon>
        <taxon>Apiosporaceae</taxon>
        <taxon>Neoarthrinium</taxon>
    </lineage>
</organism>
<accession>A0A9P9WF26</accession>